<organism evidence="1 2">
    <name type="scientific">Colletotrichum truncatum</name>
    <name type="common">Anthracnose fungus</name>
    <name type="synonym">Colletotrichum capsici</name>
    <dbReference type="NCBI Taxonomy" id="5467"/>
    <lineage>
        <taxon>Eukaryota</taxon>
        <taxon>Fungi</taxon>
        <taxon>Dikarya</taxon>
        <taxon>Ascomycota</taxon>
        <taxon>Pezizomycotina</taxon>
        <taxon>Sordariomycetes</taxon>
        <taxon>Hypocreomycetidae</taxon>
        <taxon>Glomerellales</taxon>
        <taxon>Glomerellaceae</taxon>
        <taxon>Colletotrichum</taxon>
        <taxon>Colletotrichum truncatum species complex</taxon>
    </lineage>
</organism>
<evidence type="ECO:0000313" key="2">
    <source>
        <dbReference type="Proteomes" id="UP000805649"/>
    </source>
</evidence>
<dbReference type="Proteomes" id="UP000805649">
    <property type="component" value="Unassembled WGS sequence"/>
</dbReference>
<reference evidence="1 2" key="1">
    <citation type="journal article" date="2020" name="Phytopathology">
        <title>Genome Sequence Resources of Colletotrichum truncatum, C. plurivorum, C. musicola, and C. sojae: Four Species Pathogenic to Soybean (Glycine max).</title>
        <authorList>
            <person name="Rogerio F."/>
            <person name="Boufleur T.R."/>
            <person name="Ciampi-Guillardi M."/>
            <person name="Sukno S.A."/>
            <person name="Thon M.R."/>
            <person name="Massola Junior N.S."/>
            <person name="Baroncelli R."/>
        </authorList>
    </citation>
    <scope>NUCLEOTIDE SEQUENCE [LARGE SCALE GENOMIC DNA]</scope>
    <source>
        <strain evidence="1 2">CMES1059</strain>
    </source>
</reference>
<keyword evidence="2" id="KW-1185">Reference proteome</keyword>
<gene>
    <name evidence="1" type="ORF">CTRU02_206174</name>
</gene>
<comment type="caution">
    <text evidence="1">The sequence shown here is derived from an EMBL/GenBank/DDBJ whole genome shotgun (WGS) entry which is preliminary data.</text>
</comment>
<name>A0ACC3Z646_COLTU</name>
<protein>
    <submittedName>
        <fullName evidence="1">Cfia complex component</fullName>
    </submittedName>
</protein>
<sequence length="1073" mass="119124">MDSELPQNDQHVEGASWGEEEYGGQEIQHSDQQSQDPAFSLAQDAIGDQEDAGEYDPESVTYDPESVTITPVPQMTESKSPTVPTASAPAKSKTGKPKTQGGFLVGDSDDEEDAPTPASSTVAAPAPVTHNPSPLHAPTPAQGQAGASAEQPINDAAVRAPSVASTTAIAPAPVSIPAPAPAPSAPAVQPVQNRDPNDTIGILEDRVKEDPRGDMDAWLALIAEYRRNDQLDELRGVYDRFVQVFPQAAEIWAEWAQLELDSNRFQTAEELFNRSLVNAPNVKLWTVYLNYIRRRYDLTNDPNGEARRILSMSYEFVISSVGIDRDSGQLWKDYILFIKSGPGQVGGSGWQDQQKMDQLRKAYHRAITVPMSALTDLWKDYDQFEMSLNKTTGRQFIQKRSPAYMTAKASNSQLDRLIPRLQRTTLPRLPPAPGFDGDQEFMEQVDLWKKWIQWEKEDPLVLLEEEPEAYKARVLYCYKQALMALRFWPEMWVDAAEWSLANNIVKDGKELGLSFLTDGIAANPESVLLALKHGDRVEMTYPAGDDDASKAARAKAIREPYSQVLDTLYAMSKKLKEREESAVRKIEEAAALDPNIKDSIERNEDEVDGDPLSAELGKEERVKAVKQGFAVQTDMLKRTISFVWIALCRAARRTQGKGNTSGGLRQVFIEARSRGQLTSDVYIAVAKMEALIYNDPAGGKIFDRGAKLFPEDASFMLEYIKFLHSKGDTTNARVVFETCVNRLTQKEEKKNQAKSLYSYFHKYESQFGELSSIAELEKRMLELWPADPKLAHFANRFSVETFDPIAYRLIISPAVQLRPKMLIPIVEQPTSVRQTPLPPPIRQTASPAPQYMGVVNSPKRPFAGDDFEELNRPRKLARGESPLKGAAGRRLDQQRRNQGAPLSRDITFLLGILPPAHAYAHSPDAYRLNTHNLVGLIRDTPVPDYSAWKANQDLRARQNNGMLPPSHGRQASGDYAGYRALGAGRNSPQRALSPFDGAGRRLVSGYRNSPLRPGSRGGSSEPAAAVYRQAAPAQQGQYPPAAAAYDGSGQASEEDGLEIRNRKPSHRFFFDRS</sequence>
<dbReference type="EMBL" id="VUJX02000003">
    <property type="protein sequence ID" value="KAL0939564.1"/>
    <property type="molecule type" value="Genomic_DNA"/>
</dbReference>
<proteinExistence type="predicted"/>
<accession>A0ACC3Z646</accession>
<evidence type="ECO:0000313" key="1">
    <source>
        <dbReference type="EMBL" id="KAL0939564.1"/>
    </source>
</evidence>